<feature type="domain" description="Fibronectin type-III" evidence="21">
    <location>
        <begin position="740"/>
        <end position="837"/>
    </location>
</feature>
<dbReference type="CDD" id="cd07693">
    <property type="entry name" value="IgC_1_Robo"/>
    <property type="match status" value="1"/>
</dbReference>
<feature type="transmembrane region" description="Helical" evidence="18">
    <location>
        <begin position="863"/>
        <end position="885"/>
    </location>
</feature>
<evidence type="ECO:0000256" key="3">
    <source>
        <dbReference type="ARBA" id="ARBA00022500"/>
    </source>
</evidence>
<feature type="signal peptide" evidence="19">
    <location>
        <begin position="1"/>
        <end position="19"/>
    </location>
</feature>
<comment type="similarity">
    <text evidence="16">Belongs to the immunoglobulin superfamily. ROBO family.</text>
</comment>
<feature type="region of interest" description="Disordered" evidence="17">
    <location>
        <begin position="604"/>
        <end position="625"/>
    </location>
</feature>
<feature type="domain" description="Ig-like" evidence="20">
    <location>
        <begin position="29"/>
        <end position="125"/>
    </location>
</feature>
<keyword evidence="4" id="KW-0597">Phosphoprotein</keyword>
<keyword evidence="23" id="KW-1185">Reference proteome</keyword>
<dbReference type="CDD" id="cd20952">
    <property type="entry name" value="IgI_5_Robo"/>
    <property type="match status" value="1"/>
</dbReference>
<reference evidence="22 23" key="1">
    <citation type="journal article" date="2021" name="Sci. Rep.">
        <title>Chromosome anchoring in Senegalese sole (Solea senegalensis) reveals sex-associated markers and genome rearrangements in flatfish.</title>
        <authorList>
            <person name="Guerrero-Cozar I."/>
            <person name="Gomez-Garrido J."/>
            <person name="Berbel C."/>
            <person name="Martinez-Blanch J.F."/>
            <person name="Alioto T."/>
            <person name="Claros M.G."/>
            <person name="Gagnaire P.A."/>
            <person name="Manchado M."/>
        </authorList>
    </citation>
    <scope>NUCLEOTIDE SEQUENCE [LARGE SCALE GENOMIC DNA]</scope>
    <source>
        <strain evidence="22">Sse05_10M</strain>
    </source>
</reference>
<keyword evidence="3" id="KW-0145">Chemotaxis</keyword>
<dbReference type="FunFam" id="2.60.40.10:FF:000043">
    <property type="entry name" value="roundabout homolog 2 isoform X2"/>
    <property type="match status" value="1"/>
</dbReference>
<accession>A0AAV6PW68</accession>
<evidence type="ECO:0000256" key="8">
    <source>
        <dbReference type="ARBA" id="ARBA00022782"/>
    </source>
</evidence>
<feature type="region of interest" description="Disordered" evidence="17">
    <location>
        <begin position="1238"/>
        <end position="1508"/>
    </location>
</feature>
<keyword evidence="10 18" id="KW-1133">Transmembrane helix</keyword>
<keyword evidence="12" id="KW-1015">Disulfide bond</keyword>
<dbReference type="Pfam" id="PF13927">
    <property type="entry name" value="Ig_3"/>
    <property type="match status" value="1"/>
</dbReference>
<feature type="compositionally biased region" description="Low complexity" evidence="17">
    <location>
        <begin position="1452"/>
        <end position="1476"/>
    </location>
</feature>
<evidence type="ECO:0000256" key="9">
    <source>
        <dbReference type="ARBA" id="ARBA00022902"/>
    </source>
</evidence>
<evidence type="ECO:0000256" key="19">
    <source>
        <dbReference type="SAM" id="SignalP"/>
    </source>
</evidence>
<keyword evidence="13" id="KW-0675">Receptor</keyword>
<evidence type="ECO:0000256" key="1">
    <source>
        <dbReference type="ARBA" id="ARBA00004479"/>
    </source>
</evidence>
<dbReference type="SMART" id="SM00409">
    <property type="entry name" value="IG"/>
    <property type="match status" value="5"/>
</dbReference>
<feature type="compositionally biased region" description="Polar residues" evidence="17">
    <location>
        <begin position="1374"/>
        <end position="1389"/>
    </location>
</feature>
<dbReference type="Pfam" id="PF07679">
    <property type="entry name" value="I-set"/>
    <property type="match status" value="4"/>
</dbReference>
<evidence type="ECO:0000256" key="14">
    <source>
        <dbReference type="ARBA" id="ARBA00023180"/>
    </source>
</evidence>
<keyword evidence="8" id="KW-0221">Differentiation</keyword>
<evidence type="ECO:0000259" key="21">
    <source>
        <dbReference type="PROSITE" id="PS50853"/>
    </source>
</evidence>
<keyword evidence="11 18" id="KW-0472">Membrane</keyword>
<feature type="compositionally biased region" description="Polar residues" evidence="17">
    <location>
        <begin position="1297"/>
        <end position="1309"/>
    </location>
</feature>
<dbReference type="InterPro" id="IPR003599">
    <property type="entry name" value="Ig_sub"/>
</dbReference>
<evidence type="ECO:0000256" key="4">
    <source>
        <dbReference type="ARBA" id="ARBA00022553"/>
    </source>
</evidence>
<protein>
    <submittedName>
        <fullName evidence="22">Roundabout-like 2 isoform X6</fullName>
    </submittedName>
</protein>
<dbReference type="Proteomes" id="UP000693946">
    <property type="component" value="Linkage Group LG8"/>
</dbReference>
<feature type="compositionally biased region" description="Basic and acidic residues" evidence="17">
    <location>
        <begin position="725"/>
        <end position="734"/>
    </location>
</feature>
<keyword evidence="7" id="KW-0677">Repeat</keyword>
<dbReference type="PROSITE" id="PS50835">
    <property type="entry name" value="IG_LIKE"/>
    <property type="match status" value="5"/>
</dbReference>
<feature type="compositionally biased region" description="Polar residues" evidence="17">
    <location>
        <begin position="1198"/>
        <end position="1208"/>
    </location>
</feature>
<dbReference type="PANTHER" id="PTHR12231:SF242">
    <property type="entry name" value="ROUNDABOUT HOMOLOG 2"/>
    <property type="match status" value="1"/>
</dbReference>
<dbReference type="InterPro" id="IPR051170">
    <property type="entry name" value="Neural/epithelial_adhesion"/>
</dbReference>
<dbReference type="FunFam" id="2.60.40.10:FF:000055">
    <property type="entry name" value="roundabout homolog 1 isoform X2"/>
    <property type="match status" value="1"/>
</dbReference>
<feature type="domain" description="Fibronectin type-III" evidence="21">
    <location>
        <begin position="525"/>
        <end position="619"/>
    </location>
</feature>
<feature type="domain" description="Ig-like" evidence="20">
    <location>
        <begin position="131"/>
        <end position="218"/>
    </location>
</feature>
<dbReference type="GO" id="GO:0007417">
    <property type="term" value="P:central nervous system development"/>
    <property type="evidence" value="ECO:0007669"/>
    <property type="project" value="UniProtKB-ARBA"/>
</dbReference>
<name>A0AAV6PW68_SOLSE</name>
<dbReference type="InterPro" id="IPR007110">
    <property type="entry name" value="Ig-like_dom"/>
</dbReference>
<dbReference type="InterPro" id="IPR003598">
    <property type="entry name" value="Ig_sub2"/>
</dbReference>
<dbReference type="InterPro" id="IPR003961">
    <property type="entry name" value="FN3_dom"/>
</dbReference>
<feature type="compositionally biased region" description="Basic residues" evidence="17">
    <location>
        <begin position="1339"/>
        <end position="1348"/>
    </location>
</feature>
<dbReference type="FunFam" id="2.60.40.10:FF:000026">
    <property type="entry name" value="roundabout homolog 2 isoform X1"/>
    <property type="match status" value="1"/>
</dbReference>
<dbReference type="PROSITE" id="PS50853">
    <property type="entry name" value="FN3"/>
    <property type="match status" value="3"/>
</dbReference>
<dbReference type="SMART" id="SM00408">
    <property type="entry name" value="IGc2"/>
    <property type="match status" value="5"/>
</dbReference>
<keyword evidence="14" id="KW-0325">Glycoprotein</keyword>
<feature type="domain" description="Fibronectin type-III" evidence="21">
    <location>
        <begin position="638"/>
        <end position="736"/>
    </location>
</feature>
<keyword evidence="5 18" id="KW-0812">Transmembrane</keyword>
<proteinExistence type="inferred from homology"/>
<evidence type="ECO:0000256" key="5">
    <source>
        <dbReference type="ARBA" id="ARBA00022692"/>
    </source>
</evidence>
<dbReference type="InterPro" id="IPR013106">
    <property type="entry name" value="Ig_V-set"/>
</dbReference>
<keyword evidence="9" id="KW-0524">Neurogenesis</keyword>
<feature type="region of interest" description="Disordered" evidence="17">
    <location>
        <begin position="723"/>
        <end position="742"/>
    </location>
</feature>
<sequence length="1508" mass="164327">MGPLAFILVSGLLCLQVHGSRLRQEDSSPRIVEHPSDLIVSKGEPATLNCKAEGRPTPTVEWYKDGERVETDKDDSRSHRMLLPTGSLFFLRIVHGRRSKPDEGAYVCVARNYLGEAVSRNASLEVALLRDDFRQNPTDVVVATGEPAILECVPPRGHPEPTIFWKKDKVRIDDKDDRITIRGGKLMISNTRKSDAGMYVCVGTNMVGERDSETAQVTVFERPAFLRRPINQVVLEEETVEFRCQVQGDPQPNVRWRKDDIDVRGRYDTKYDKDDYVLRVKKASVSDEGMFTCVAENRVGKLEASATLTVRAPPQFVIRPRDQIVAQGRNAAFPCETKGNPQPAVFWQKEGSQNLLFPNQPQQPNSRFSVSPSGDLTISSVQRSDAGYYICQALTVAGSILAKAQLEVTDVLTDRPPPIIRQGPSNQTLGVDSMALLKCQASGDPIPSVSWLKDGVSLLGKDARMSLQELGSLQIRNIKLSDSGIYTCVATSSSGETSWSAFLEVKESGGLTVIKSHDENELPGPPTKPQVTDVTKNSVSLSWQSGTAGASPVSSFVIEAFSQSVSNSWQTVADHVKNTQFTVKGLRPNTIYLFMVRAVNSQGLSDPSPMSEPVRTQDISPPAQGVDHRHVQKELGEVIVRLHNPVVLSPTTIQVTWTVDRQSQFIQGYRVLYRQTSGLPSPGPWQTQDVKVPSERSVVLSALKKGIVYEIKVRPYFNEFQGADSESRTARTTEEAPSAPPQQVTVLTVGNQNSTSISISWDPPPSDHQNGLIQEYKIWCLGNETRFHVNKTVDAAIRSVVVGGLQVGMVYRVEVAASTSAGVGVRSEPQTIIIGKEFRDVIIHGNRNNSITEQITDVVKQPAFIAGIGGACWVILMGFSIWLYWRRKKRKGLSNYAVQSFTFTPAVTFQRVDGGLMSNGSRPGLLNAGDPGYPWLADSWPATSLPVNSGSGGPNDLSNYGRGDLPSGQGDKTGTMLSDGAIYSSIDFTTKANYNSSSQTSQATPYATTQILHSSSIHELAVDLPEAQWKASLQAKQEMANLGYSLPDKNSCNNTLLFIPDYRLAEGLSSRIPHNQSQDFSTTSSHNSSERSGSLSGGKGGKKKKTKAGSKSTKANGSSWANVPLPPPPVHPLPGTEMDHYPNEHHEGGGYESDGWGPAMPVQTYLHQGMEDELEEEEERVPTPPIRGVASSPAAVSFGQQSTATLTPSPRDEMQPMLQAHLDELTRVYQLDMAKQTWHMQGGSLPPQAPAPPVGYVSSTMVSDQETDLPDDEEEEEEEEEDEGYGARHPRGIEHTPGSSMDNLDSSLTGKGLSHRPRPSSPFSTDGSTVGTHSLGHQRAARPTRKPRSQGTAPHRRDPGADDLPPPPEPPPSQGQNRIQGARSISSMVPATERKATSLERPPMSGPLCGPDDMKSSMDRQTRTTLENHRSMDRAEDGRRGHRTEEGCLPYSKPSFPSPGGHSSSGTASSKGSTGPRKGEGPRQPQQWTVVEHADFLGTSGPYSGELS</sequence>
<evidence type="ECO:0000313" key="22">
    <source>
        <dbReference type="EMBL" id="KAG7478488.1"/>
    </source>
</evidence>
<evidence type="ECO:0000256" key="6">
    <source>
        <dbReference type="ARBA" id="ARBA00022729"/>
    </source>
</evidence>
<dbReference type="Pfam" id="PF00041">
    <property type="entry name" value="fn3"/>
    <property type="match status" value="3"/>
</dbReference>
<feature type="compositionally biased region" description="Basic and acidic residues" evidence="17">
    <location>
        <begin position="1412"/>
        <end position="1446"/>
    </location>
</feature>
<keyword evidence="2" id="KW-0217">Developmental protein</keyword>
<comment type="caution">
    <text evidence="22">The sequence shown here is derived from an EMBL/GenBank/DDBJ whole genome shotgun (WGS) entry which is preliminary data.</text>
</comment>
<evidence type="ECO:0000256" key="2">
    <source>
        <dbReference type="ARBA" id="ARBA00022473"/>
    </source>
</evidence>
<dbReference type="GO" id="GO:0006935">
    <property type="term" value="P:chemotaxis"/>
    <property type="evidence" value="ECO:0007669"/>
    <property type="project" value="UniProtKB-KW"/>
</dbReference>
<keyword evidence="6 19" id="KW-0732">Signal</keyword>
<feature type="region of interest" description="Disordered" evidence="17">
    <location>
        <begin position="948"/>
        <end position="970"/>
    </location>
</feature>
<feature type="compositionally biased region" description="Acidic residues" evidence="17">
    <location>
        <begin position="1265"/>
        <end position="1284"/>
    </location>
</feature>
<dbReference type="GO" id="GO:0022603">
    <property type="term" value="P:regulation of anatomical structure morphogenesis"/>
    <property type="evidence" value="ECO:0007669"/>
    <property type="project" value="UniProtKB-ARBA"/>
</dbReference>
<feature type="chain" id="PRO_5043406203" evidence="19">
    <location>
        <begin position="20"/>
        <end position="1508"/>
    </location>
</feature>
<dbReference type="InterPro" id="IPR013098">
    <property type="entry name" value="Ig_I-set"/>
</dbReference>
<dbReference type="GO" id="GO:0030154">
    <property type="term" value="P:cell differentiation"/>
    <property type="evidence" value="ECO:0007669"/>
    <property type="project" value="UniProtKB-KW"/>
</dbReference>
<dbReference type="GO" id="GO:0051239">
    <property type="term" value="P:regulation of multicellular organismal process"/>
    <property type="evidence" value="ECO:0007669"/>
    <property type="project" value="UniProtKB-ARBA"/>
</dbReference>
<evidence type="ECO:0000259" key="20">
    <source>
        <dbReference type="PROSITE" id="PS50835"/>
    </source>
</evidence>
<dbReference type="CDD" id="cd00063">
    <property type="entry name" value="FN3"/>
    <property type="match status" value="3"/>
</dbReference>
<evidence type="ECO:0000256" key="17">
    <source>
        <dbReference type="SAM" id="MobiDB-lite"/>
    </source>
</evidence>
<evidence type="ECO:0000256" key="16">
    <source>
        <dbReference type="ARBA" id="ARBA00061206"/>
    </source>
</evidence>
<dbReference type="SMART" id="SM00060">
    <property type="entry name" value="FN3"/>
    <property type="match status" value="3"/>
</dbReference>
<dbReference type="SMART" id="SM00406">
    <property type="entry name" value="IGv"/>
    <property type="match status" value="3"/>
</dbReference>
<dbReference type="FunFam" id="2.60.40.10:FF:000065">
    <property type="entry name" value="roundabout homolog 1 isoform X3"/>
    <property type="match status" value="1"/>
</dbReference>
<dbReference type="EMBL" id="JAGKHQ010000020">
    <property type="protein sequence ID" value="KAG7478488.1"/>
    <property type="molecule type" value="Genomic_DNA"/>
</dbReference>
<organism evidence="22 23">
    <name type="scientific">Solea senegalensis</name>
    <name type="common">Senegalese sole</name>
    <dbReference type="NCBI Taxonomy" id="28829"/>
    <lineage>
        <taxon>Eukaryota</taxon>
        <taxon>Metazoa</taxon>
        <taxon>Chordata</taxon>
        <taxon>Craniata</taxon>
        <taxon>Vertebrata</taxon>
        <taxon>Euteleostomi</taxon>
        <taxon>Actinopterygii</taxon>
        <taxon>Neopterygii</taxon>
        <taxon>Teleostei</taxon>
        <taxon>Neoteleostei</taxon>
        <taxon>Acanthomorphata</taxon>
        <taxon>Carangaria</taxon>
        <taxon>Pleuronectiformes</taxon>
        <taxon>Pleuronectoidei</taxon>
        <taxon>Soleidae</taxon>
        <taxon>Solea</taxon>
    </lineage>
</organism>
<dbReference type="CDD" id="cd05726">
    <property type="entry name" value="IgI_4_Robo"/>
    <property type="match status" value="1"/>
</dbReference>
<evidence type="ECO:0000256" key="7">
    <source>
        <dbReference type="ARBA" id="ARBA00022737"/>
    </source>
</evidence>
<feature type="domain" description="Ig-like" evidence="20">
    <location>
        <begin position="223"/>
        <end position="309"/>
    </location>
</feature>
<evidence type="ECO:0000256" key="11">
    <source>
        <dbReference type="ARBA" id="ARBA00023136"/>
    </source>
</evidence>
<dbReference type="PANTHER" id="PTHR12231">
    <property type="entry name" value="CTX-RELATED TYPE I TRANSMEMBRANE PROTEIN"/>
    <property type="match status" value="1"/>
</dbReference>
<dbReference type="FunFam" id="2.60.40.10:FF:000053">
    <property type="entry name" value="Roundabout guidance receptor 1"/>
    <property type="match status" value="1"/>
</dbReference>
<feature type="domain" description="Ig-like" evidence="20">
    <location>
        <begin position="418"/>
        <end position="498"/>
    </location>
</feature>
<feature type="compositionally biased region" description="Polar residues" evidence="17">
    <location>
        <begin position="1321"/>
        <end position="1332"/>
    </location>
</feature>
<dbReference type="FunFam" id="2.60.40.10:FF:000008">
    <property type="entry name" value="roundabout homolog 2 isoform X2"/>
    <property type="match status" value="2"/>
</dbReference>
<feature type="compositionally biased region" description="Low complexity" evidence="17">
    <location>
        <begin position="1081"/>
        <end position="1094"/>
    </location>
</feature>
<dbReference type="GO" id="GO:0016020">
    <property type="term" value="C:membrane"/>
    <property type="evidence" value="ECO:0007669"/>
    <property type="project" value="UniProtKB-SubCell"/>
</dbReference>
<evidence type="ECO:0000256" key="13">
    <source>
        <dbReference type="ARBA" id="ARBA00023170"/>
    </source>
</evidence>
<evidence type="ECO:0000256" key="12">
    <source>
        <dbReference type="ARBA" id="ARBA00023157"/>
    </source>
</evidence>
<dbReference type="FunFam" id="2.60.40.10:FF:000058">
    <property type="entry name" value="roundabout homolog 2 isoform X3"/>
    <property type="match status" value="1"/>
</dbReference>
<feature type="domain" description="Ig-like" evidence="20">
    <location>
        <begin position="314"/>
        <end position="409"/>
    </location>
</feature>
<feature type="region of interest" description="Disordered" evidence="17">
    <location>
        <begin position="1073"/>
        <end position="1212"/>
    </location>
</feature>
<feature type="compositionally biased region" description="Basic and acidic residues" evidence="17">
    <location>
        <begin position="1137"/>
        <end position="1149"/>
    </location>
</feature>
<evidence type="ECO:0000256" key="15">
    <source>
        <dbReference type="ARBA" id="ARBA00023319"/>
    </source>
</evidence>
<evidence type="ECO:0000256" key="10">
    <source>
        <dbReference type="ARBA" id="ARBA00022989"/>
    </source>
</evidence>
<evidence type="ECO:0000313" key="23">
    <source>
        <dbReference type="Proteomes" id="UP000693946"/>
    </source>
</evidence>
<keyword evidence="15" id="KW-0393">Immunoglobulin domain</keyword>
<evidence type="ECO:0000256" key="18">
    <source>
        <dbReference type="SAM" id="Phobius"/>
    </source>
</evidence>
<comment type="subcellular location">
    <subcellularLocation>
        <location evidence="1">Membrane</location>
        <topology evidence="1">Single-pass type I membrane protein</topology>
    </subcellularLocation>
</comment>
<gene>
    <name evidence="22" type="ORF">JOB18_000205</name>
</gene>
<feature type="compositionally biased region" description="Pro residues" evidence="17">
    <location>
        <begin position="1364"/>
        <end position="1373"/>
    </location>
</feature>